<proteinExistence type="predicted"/>
<organism evidence="2 3">
    <name type="scientific">Metarhizium brunneum</name>
    <dbReference type="NCBI Taxonomy" id="500148"/>
    <lineage>
        <taxon>Eukaryota</taxon>
        <taxon>Fungi</taxon>
        <taxon>Dikarya</taxon>
        <taxon>Ascomycota</taxon>
        <taxon>Pezizomycotina</taxon>
        <taxon>Sordariomycetes</taxon>
        <taxon>Hypocreomycetidae</taxon>
        <taxon>Hypocreales</taxon>
        <taxon>Clavicipitaceae</taxon>
        <taxon>Metarhizium</taxon>
    </lineage>
</organism>
<accession>A0A7D5V0Q9</accession>
<dbReference type="GeneID" id="26247177"/>
<feature type="region of interest" description="Disordered" evidence="1">
    <location>
        <begin position="298"/>
        <end position="387"/>
    </location>
</feature>
<evidence type="ECO:0000256" key="1">
    <source>
        <dbReference type="SAM" id="MobiDB-lite"/>
    </source>
</evidence>
<dbReference type="Proteomes" id="UP000510686">
    <property type="component" value="Chromosome 4"/>
</dbReference>
<keyword evidence="3" id="KW-1185">Reference proteome</keyword>
<feature type="compositionally biased region" description="Polar residues" evidence="1">
    <location>
        <begin position="298"/>
        <end position="307"/>
    </location>
</feature>
<dbReference type="OrthoDB" id="5430319at2759"/>
<sequence>MGQQFSKDIRSRLEHQTLEELLINDKCAEEIEQHLLRLPKTSHNNLAKILASWDKAISNNSISKSQSNKPPQDWIPTAKNRNSRSYKLGSLWSIQSQDINIPQKVAEVLKQNPRDVLRQWSKNGVDLQSPSDYYEYTCNVETDRILCRILWRFLTTFYYDLISELDATKNLLHKTENGGVSFVVAVICQSGKHNCDIVRERVVGWAKIGRRYRGFMNALCSGCLFLFPEKISDLVWETYVPVKGSTFAKVTQFLRELGIVCKCEEGGWNDLSDQILQALREPFRNVIPFQFQPDQQSQLRYPSNQPFASAPGDVDVNRREPGPLPKQGANRVIKATRKRGTASVRRKLQSVTGDLAPLQAPRAQNRAHGGDPQRQLPRAPAQFSTPAPNECGQWHLTTNDQIQQPVNIPLKTTEVHNVDEQQGQVESSSDTSRFGRSGINNISSLLNHDSGTSIIGFPVAQNSLPGSPTSLAEPDGVTTGQHSVLPSVSPVTSNVQTTSLGVIQFEKKLLQRLVFDRPTDIMGDIWFGSLPGFVPFVSLRLSEALGDIVKPFGREVFIRSPAPEANRIFEGVYSIKLECFMELIQRDGFGGTFWNETEGRAFVSIEVLDKQLIADFFQACEQAIGGLPVL</sequence>
<dbReference type="RefSeq" id="XP_014539957.2">
    <property type="nucleotide sequence ID" value="XM_014684471.2"/>
</dbReference>
<feature type="compositionally biased region" description="Basic residues" evidence="1">
    <location>
        <begin position="334"/>
        <end position="348"/>
    </location>
</feature>
<dbReference type="KEGG" id="mbrn:26247177"/>
<evidence type="ECO:0000313" key="2">
    <source>
        <dbReference type="EMBL" id="QLI70679.1"/>
    </source>
</evidence>
<dbReference type="AlphaFoldDB" id="A0A7D5V0Q9"/>
<gene>
    <name evidence="2" type="ORF">G6M90_00g069450</name>
</gene>
<reference evidence="2 3" key="1">
    <citation type="submission" date="2020-07" db="EMBL/GenBank/DDBJ databases">
        <title>Telomere length de novo assembly of all 7 chromosomes of the fungus, Metarhizium brunneum, using a novel assembly pipeline.</title>
        <authorList>
            <person name="Saud z."/>
            <person name="Kortsinoglou A."/>
            <person name="Kouvelis V.N."/>
            <person name="Butt T.M."/>
        </authorList>
    </citation>
    <scope>NUCLEOTIDE SEQUENCE [LARGE SCALE GENOMIC DNA]</scope>
    <source>
        <strain evidence="2 3">4556</strain>
    </source>
</reference>
<evidence type="ECO:0000313" key="3">
    <source>
        <dbReference type="Proteomes" id="UP000510686"/>
    </source>
</evidence>
<protein>
    <submittedName>
        <fullName evidence="2">Uncharacterized protein</fullName>
    </submittedName>
</protein>
<name>A0A7D5V0Q9_9HYPO</name>
<dbReference type="EMBL" id="CP058935">
    <property type="protein sequence ID" value="QLI70679.1"/>
    <property type="molecule type" value="Genomic_DNA"/>
</dbReference>